<feature type="transmembrane region" description="Helical" evidence="1">
    <location>
        <begin position="6"/>
        <end position="25"/>
    </location>
</feature>
<evidence type="ECO:0000256" key="1">
    <source>
        <dbReference type="SAM" id="Phobius"/>
    </source>
</evidence>
<feature type="domain" description="CAAX prenyl protease 2/Lysostaphin resistance protein A-like" evidence="2">
    <location>
        <begin position="144"/>
        <end position="236"/>
    </location>
</feature>
<sequence length="245" mass="25770">MGELVDFSLGVLPGMVLLVPAYLLVRAVSEPLLRIGVLILGFILLRDAMTPAGLWSFGLVDATVPWLRMTDNIVVLLGFGLGSLGIVGLTLLDAPLRTLLPYGRPPLVSVPLGVLGGVLAAAPVLAFSLGTPLAERGGDVAVGVLPFLLFMCLAGNFGEEVFFRGYLQGRLMQLTSGLRAALISAVLFAACHSFLALNLTDVGWPLLAFTLWEGLICALLRWRVGLSAAVLAHGLAIFLLSAGLL</sequence>
<feature type="transmembrane region" description="Helical" evidence="1">
    <location>
        <begin position="32"/>
        <end position="53"/>
    </location>
</feature>
<keyword evidence="1" id="KW-0812">Transmembrane</keyword>
<name>A0ABW1QBW4_9CORY</name>
<dbReference type="EMBL" id="JBHSQE010000001">
    <property type="protein sequence ID" value="MFC6145775.1"/>
    <property type="molecule type" value="Genomic_DNA"/>
</dbReference>
<feature type="transmembrane region" description="Helical" evidence="1">
    <location>
        <begin position="73"/>
        <end position="94"/>
    </location>
</feature>
<dbReference type="InterPro" id="IPR003675">
    <property type="entry name" value="Rce1/LyrA-like_dom"/>
</dbReference>
<reference evidence="4" key="1">
    <citation type="journal article" date="2019" name="Int. J. Syst. Evol. Microbiol.">
        <title>The Global Catalogue of Microorganisms (GCM) 10K type strain sequencing project: providing services to taxonomists for standard genome sequencing and annotation.</title>
        <authorList>
            <consortium name="The Broad Institute Genomics Platform"/>
            <consortium name="The Broad Institute Genome Sequencing Center for Infectious Disease"/>
            <person name="Wu L."/>
            <person name="Ma J."/>
        </authorList>
    </citation>
    <scope>NUCLEOTIDE SEQUENCE [LARGE SCALE GENOMIC DNA]</scope>
    <source>
        <strain evidence="4">CCUG 51943</strain>
    </source>
</reference>
<keyword evidence="3" id="KW-0378">Hydrolase</keyword>
<feature type="transmembrane region" description="Helical" evidence="1">
    <location>
        <begin position="106"/>
        <end position="128"/>
    </location>
</feature>
<keyword evidence="1" id="KW-1133">Transmembrane helix</keyword>
<keyword evidence="4" id="KW-1185">Reference proteome</keyword>
<feature type="transmembrane region" description="Helical" evidence="1">
    <location>
        <begin position="140"/>
        <end position="157"/>
    </location>
</feature>
<evidence type="ECO:0000313" key="4">
    <source>
        <dbReference type="Proteomes" id="UP001596244"/>
    </source>
</evidence>
<dbReference type="EC" id="3.4.-.-" evidence="3"/>
<dbReference type="Pfam" id="PF02517">
    <property type="entry name" value="Rce1-like"/>
    <property type="match status" value="1"/>
</dbReference>
<protein>
    <submittedName>
        <fullName evidence="3">CPBP family intramembrane glutamic endopeptidase</fullName>
        <ecNumber evidence="3">3.4.-.-</ecNumber>
    </submittedName>
</protein>
<proteinExistence type="predicted"/>
<keyword evidence="1" id="KW-0472">Membrane</keyword>
<dbReference type="Proteomes" id="UP001596244">
    <property type="component" value="Unassembled WGS sequence"/>
</dbReference>
<gene>
    <name evidence="3" type="ORF">ACFPUZ_02965</name>
</gene>
<dbReference type="RefSeq" id="WP_376999721.1">
    <property type="nucleotide sequence ID" value="NZ_JBHSQE010000001.1"/>
</dbReference>
<comment type="caution">
    <text evidence="3">The sequence shown here is derived from an EMBL/GenBank/DDBJ whole genome shotgun (WGS) entry which is preliminary data.</text>
</comment>
<evidence type="ECO:0000259" key="2">
    <source>
        <dbReference type="Pfam" id="PF02517"/>
    </source>
</evidence>
<accession>A0ABW1QBW4</accession>
<dbReference type="GO" id="GO:0016787">
    <property type="term" value="F:hydrolase activity"/>
    <property type="evidence" value="ECO:0007669"/>
    <property type="project" value="UniProtKB-KW"/>
</dbReference>
<feature type="transmembrane region" description="Helical" evidence="1">
    <location>
        <begin position="178"/>
        <end position="196"/>
    </location>
</feature>
<evidence type="ECO:0000313" key="3">
    <source>
        <dbReference type="EMBL" id="MFC6145775.1"/>
    </source>
</evidence>
<feature type="transmembrane region" description="Helical" evidence="1">
    <location>
        <begin position="226"/>
        <end position="244"/>
    </location>
</feature>
<organism evidence="3 4">
    <name type="scientific">Corynebacterium nasicanis</name>
    <dbReference type="NCBI Taxonomy" id="1448267"/>
    <lineage>
        <taxon>Bacteria</taxon>
        <taxon>Bacillati</taxon>
        <taxon>Actinomycetota</taxon>
        <taxon>Actinomycetes</taxon>
        <taxon>Mycobacteriales</taxon>
        <taxon>Corynebacteriaceae</taxon>
        <taxon>Corynebacterium</taxon>
    </lineage>
</organism>